<dbReference type="Proteomes" id="UP000474159">
    <property type="component" value="Unassembled WGS sequence"/>
</dbReference>
<evidence type="ECO:0000256" key="3">
    <source>
        <dbReference type="ARBA" id="ARBA00011245"/>
    </source>
</evidence>
<comment type="similarity">
    <text evidence="2 10">Belongs to the RNase H family.</text>
</comment>
<dbReference type="Gene3D" id="3.30.420.10">
    <property type="entry name" value="Ribonuclease H-like superfamily/Ribonuclease H"/>
    <property type="match status" value="1"/>
</dbReference>
<dbReference type="AlphaFoldDB" id="A0A6L3SN98"/>
<proteinExistence type="inferred from homology"/>
<dbReference type="GO" id="GO:0043137">
    <property type="term" value="P:DNA replication, removal of RNA primer"/>
    <property type="evidence" value="ECO:0007669"/>
    <property type="project" value="TreeGrafter"/>
</dbReference>
<dbReference type="GO" id="GO:0000287">
    <property type="term" value="F:magnesium ion binding"/>
    <property type="evidence" value="ECO:0007669"/>
    <property type="project" value="UniProtKB-UniRule"/>
</dbReference>
<feature type="binding site" evidence="10">
    <location>
        <position position="58"/>
    </location>
    <ligand>
        <name>Mg(2+)</name>
        <dbReference type="ChEBI" id="CHEBI:18420"/>
        <label>1</label>
    </ligand>
</feature>
<comment type="function">
    <text evidence="10">Endonuclease that specifically degrades the RNA of RNA-DNA hybrids.</text>
</comment>
<protein>
    <recommendedName>
        <fullName evidence="4 10">Ribonuclease H</fullName>
        <shortName evidence="10">RNase H</shortName>
        <ecNumber evidence="4 10">3.1.26.4</ecNumber>
    </recommendedName>
</protein>
<dbReference type="EMBL" id="VZZK01000089">
    <property type="protein sequence ID" value="KAB1068500.1"/>
    <property type="molecule type" value="Genomic_DNA"/>
</dbReference>
<keyword evidence="9 10" id="KW-0460">Magnesium</keyword>
<dbReference type="RefSeq" id="WP_151005876.1">
    <property type="nucleotide sequence ID" value="NZ_BPQY01000682.1"/>
</dbReference>
<evidence type="ECO:0000256" key="6">
    <source>
        <dbReference type="ARBA" id="ARBA00022723"/>
    </source>
</evidence>
<dbReference type="CDD" id="cd09278">
    <property type="entry name" value="RNase_HI_prokaryote_like"/>
    <property type="match status" value="1"/>
</dbReference>
<comment type="catalytic activity">
    <reaction evidence="1 10">
        <text>Endonucleolytic cleavage to 5'-phosphomonoester.</text>
        <dbReference type="EC" id="3.1.26.4"/>
    </reaction>
</comment>
<evidence type="ECO:0000313" key="13">
    <source>
        <dbReference type="Proteomes" id="UP000474159"/>
    </source>
</evidence>
<evidence type="ECO:0000256" key="10">
    <source>
        <dbReference type="HAMAP-Rule" id="MF_00042"/>
    </source>
</evidence>
<keyword evidence="6 10" id="KW-0479">Metal-binding</keyword>
<dbReference type="InterPro" id="IPR022892">
    <property type="entry name" value="RNaseHI"/>
</dbReference>
<evidence type="ECO:0000256" key="2">
    <source>
        <dbReference type="ARBA" id="ARBA00005300"/>
    </source>
</evidence>
<comment type="subunit">
    <text evidence="3 10">Monomer.</text>
</comment>
<evidence type="ECO:0000256" key="7">
    <source>
        <dbReference type="ARBA" id="ARBA00022759"/>
    </source>
</evidence>
<comment type="subcellular location">
    <subcellularLocation>
        <location evidence="10">Cytoplasm</location>
    </subcellularLocation>
</comment>
<dbReference type="OrthoDB" id="7845843at2"/>
<dbReference type="PANTHER" id="PTHR10642:SF26">
    <property type="entry name" value="RIBONUCLEASE H1"/>
    <property type="match status" value="1"/>
</dbReference>
<feature type="binding site" evidence="10">
    <location>
        <position position="18"/>
    </location>
    <ligand>
        <name>Mg(2+)</name>
        <dbReference type="ChEBI" id="CHEBI:18420"/>
        <label>1</label>
    </ligand>
</feature>
<sequence length="155" mass="16839">MTNETTVDTPREITIAFDGACLGNHGPGGYAAILINTRTDREKIVRGRETATTNNKMELSAAIAGLNALSPGAVVNMLGDSQYVIKGFTEWLPGWKAKGWRGANKKPVANVDLWQALEMAVARHLSVSWTWVRRHAGHDLNERVNQIASAEAAMA</sequence>
<dbReference type="GO" id="GO:0005737">
    <property type="term" value="C:cytoplasm"/>
    <property type="evidence" value="ECO:0007669"/>
    <property type="project" value="UniProtKB-SubCell"/>
</dbReference>
<dbReference type="InterPro" id="IPR050092">
    <property type="entry name" value="RNase_H"/>
</dbReference>
<feature type="binding site" evidence="10">
    <location>
        <position position="18"/>
    </location>
    <ligand>
        <name>Mg(2+)</name>
        <dbReference type="ChEBI" id="CHEBI:18420"/>
        <label>2</label>
    </ligand>
</feature>
<reference evidence="12 13" key="1">
    <citation type="submission" date="2019-09" db="EMBL/GenBank/DDBJ databases">
        <title>YIM 48816 draft genome.</title>
        <authorList>
            <person name="Jiang L."/>
        </authorList>
    </citation>
    <scope>NUCLEOTIDE SEQUENCE [LARGE SCALE GENOMIC DNA]</scope>
    <source>
        <strain evidence="12 13">YIM 48816</strain>
    </source>
</reference>
<comment type="caution">
    <text evidence="10">Lacks conserved residue(s) required for the propagation of feature annotation.</text>
</comment>
<keyword evidence="10" id="KW-0963">Cytoplasm</keyword>
<dbReference type="GO" id="GO:0004523">
    <property type="term" value="F:RNA-DNA hybrid ribonuclease activity"/>
    <property type="evidence" value="ECO:0007669"/>
    <property type="project" value="UniProtKB-UniRule"/>
</dbReference>
<organism evidence="12 13">
    <name type="scientific">Methylobacterium soli</name>
    <dbReference type="NCBI Taxonomy" id="553447"/>
    <lineage>
        <taxon>Bacteria</taxon>
        <taxon>Pseudomonadati</taxon>
        <taxon>Pseudomonadota</taxon>
        <taxon>Alphaproteobacteria</taxon>
        <taxon>Hyphomicrobiales</taxon>
        <taxon>Methylobacteriaceae</taxon>
        <taxon>Methylobacterium</taxon>
    </lineage>
</organism>
<evidence type="ECO:0000256" key="4">
    <source>
        <dbReference type="ARBA" id="ARBA00012180"/>
    </source>
</evidence>
<feature type="binding site" evidence="10">
    <location>
        <position position="80"/>
    </location>
    <ligand>
        <name>Mg(2+)</name>
        <dbReference type="ChEBI" id="CHEBI:18420"/>
        <label>1</label>
    </ligand>
</feature>
<dbReference type="PROSITE" id="PS50879">
    <property type="entry name" value="RNASE_H_1"/>
    <property type="match status" value="1"/>
</dbReference>
<dbReference type="NCBIfam" id="NF001236">
    <property type="entry name" value="PRK00203.1"/>
    <property type="match status" value="1"/>
</dbReference>
<gene>
    <name evidence="10 12" type="primary">rnhA</name>
    <name evidence="12" type="ORF">F6X53_31705</name>
</gene>
<evidence type="ECO:0000259" key="11">
    <source>
        <dbReference type="PROSITE" id="PS50879"/>
    </source>
</evidence>
<keyword evidence="13" id="KW-1185">Reference proteome</keyword>
<keyword evidence="8 10" id="KW-0378">Hydrolase</keyword>
<evidence type="ECO:0000256" key="1">
    <source>
        <dbReference type="ARBA" id="ARBA00000077"/>
    </source>
</evidence>
<keyword evidence="7 10" id="KW-0255">Endonuclease</keyword>
<evidence type="ECO:0000256" key="9">
    <source>
        <dbReference type="ARBA" id="ARBA00022842"/>
    </source>
</evidence>
<dbReference type="HAMAP" id="MF_00042">
    <property type="entry name" value="RNase_H"/>
    <property type="match status" value="1"/>
</dbReference>
<keyword evidence="5 10" id="KW-0540">Nuclease</keyword>
<feature type="domain" description="RNase H type-1" evidence="11">
    <location>
        <begin position="9"/>
        <end position="153"/>
    </location>
</feature>
<comment type="cofactor">
    <cofactor evidence="10">
        <name>Mg(2+)</name>
        <dbReference type="ChEBI" id="CHEBI:18420"/>
    </cofactor>
    <text evidence="10">Binds 1 Mg(2+) ion per subunit. May bind a second metal ion at a regulatory site, or after substrate binding.</text>
</comment>
<dbReference type="GO" id="GO:0003676">
    <property type="term" value="F:nucleic acid binding"/>
    <property type="evidence" value="ECO:0007669"/>
    <property type="project" value="InterPro"/>
</dbReference>
<dbReference type="Pfam" id="PF00075">
    <property type="entry name" value="RNase_H"/>
    <property type="match status" value="1"/>
</dbReference>
<evidence type="ECO:0000256" key="5">
    <source>
        <dbReference type="ARBA" id="ARBA00022722"/>
    </source>
</evidence>
<dbReference type="InterPro" id="IPR012337">
    <property type="entry name" value="RNaseH-like_sf"/>
</dbReference>
<accession>A0A6L3SN98</accession>
<dbReference type="EC" id="3.1.26.4" evidence="4 10"/>
<dbReference type="PANTHER" id="PTHR10642">
    <property type="entry name" value="RIBONUCLEASE H1"/>
    <property type="match status" value="1"/>
</dbReference>
<dbReference type="InterPro" id="IPR002156">
    <property type="entry name" value="RNaseH_domain"/>
</dbReference>
<name>A0A6L3SN98_9HYPH</name>
<evidence type="ECO:0000313" key="12">
    <source>
        <dbReference type="EMBL" id="KAB1068500.1"/>
    </source>
</evidence>
<comment type="caution">
    <text evidence="12">The sequence shown here is derived from an EMBL/GenBank/DDBJ whole genome shotgun (WGS) entry which is preliminary data.</text>
</comment>
<dbReference type="InterPro" id="IPR036397">
    <property type="entry name" value="RNaseH_sf"/>
</dbReference>
<evidence type="ECO:0000256" key="8">
    <source>
        <dbReference type="ARBA" id="ARBA00022801"/>
    </source>
</evidence>
<dbReference type="SUPFAM" id="SSF53098">
    <property type="entry name" value="Ribonuclease H-like"/>
    <property type="match status" value="1"/>
</dbReference>